<evidence type="ECO:0000313" key="3">
    <source>
        <dbReference type="EMBL" id="SMO92952.1"/>
    </source>
</evidence>
<dbReference type="EMBL" id="FXTP01000016">
    <property type="protein sequence ID" value="SMO92952.1"/>
    <property type="molecule type" value="Genomic_DNA"/>
</dbReference>
<keyword evidence="1" id="KW-0732">Signal</keyword>
<dbReference type="OrthoDB" id="1525041at2"/>
<accession>A0A521F9R2</accession>
<feature type="domain" description="DUF4168" evidence="2">
    <location>
        <begin position="29"/>
        <end position="97"/>
    </location>
</feature>
<dbReference type="AlphaFoldDB" id="A0A521F9R2"/>
<dbReference type="InterPro" id="IPR025433">
    <property type="entry name" value="DUF4168"/>
</dbReference>
<dbReference type="RefSeq" id="WP_142455731.1">
    <property type="nucleotide sequence ID" value="NZ_FXTP01000016.1"/>
</dbReference>
<name>A0A521F9R2_9BACT</name>
<feature type="chain" id="PRO_5021762165" description="DUF4168 domain-containing protein" evidence="1">
    <location>
        <begin position="25"/>
        <end position="170"/>
    </location>
</feature>
<proteinExistence type="predicted"/>
<organism evidence="3 4">
    <name type="scientific">Gracilimonas mengyeensis</name>
    <dbReference type="NCBI Taxonomy" id="1302730"/>
    <lineage>
        <taxon>Bacteria</taxon>
        <taxon>Pseudomonadati</taxon>
        <taxon>Balneolota</taxon>
        <taxon>Balneolia</taxon>
        <taxon>Balneolales</taxon>
        <taxon>Balneolaceae</taxon>
        <taxon>Gracilimonas</taxon>
    </lineage>
</organism>
<dbReference type="Proteomes" id="UP000317557">
    <property type="component" value="Unassembled WGS sequence"/>
</dbReference>
<protein>
    <recommendedName>
        <fullName evidence="2">DUF4168 domain-containing protein</fullName>
    </recommendedName>
</protein>
<sequence>MKNLLRYTFVIALGVVFGTASVFAQQQQMPQQPQPLSPEEVSDEDLQMVSDISTAAQSIQQEADEKVRAIVEEQGMEFSRFQQIAMAQRNPQMAGQVNITEEEQKKLETVQPELMKVGQEAQQQYMQTIQEEGMTVQRFQRVAQSIQAHPEVAERFEEINGEGEEGGSEN</sequence>
<gene>
    <name evidence="3" type="ORF">SAMN06265219_11642</name>
</gene>
<feature type="domain" description="DUF4168" evidence="2">
    <location>
        <begin position="98"/>
        <end position="155"/>
    </location>
</feature>
<evidence type="ECO:0000259" key="2">
    <source>
        <dbReference type="Pfam" id="PF13767"/>
    </source>
</evidence>
<evidence type="ECO:0000313" key="4">
    <source>
        <dbReference type="Proteomes" id="UP000317557"/>
    </source>
</evidence>
<dbReference type="Pfam" id="PF13767">
    <property type="entry name" value="DUF4168"/>
    <property type="match status" value="2"/>
</dbReference>
<feature type="signal peptide" evidence="1">
    <location>
        <begin position="1"/>
        <end position="24"/>
    </location>
</feature>
<keyword evidence="4" id="KW-1185">Reference proteome</keyword>
<reference evidence="3 4" key="1">
    <citation type="submission" date="2017-05" db="EMBL/GenBank/DDBJ databases">
        <authorList>
            <person name="Varghese N."/>
            <person name="Submissions S."/>
        </authorList>
    </citation>
    <scope>NUCLEOTIDE SEQUENCE [LARGE SCALE GENOMIC DNA]</scope>
    <source>
        <strain evidence="3 4">DSM 21985</strain>
    </source>
</reference>
<evidence type="ECO:0000256" key="1">
    <source>
        <dbReference type="SAM" id="SignalP"/>
    </source>
</evidence>